<sequence length="352" mass="36888">MSQQEVRVAGSVRAATAARVTEGGQVAVTRCRIGLVGAGRAAARHASTLARFHDVSIVGVTDCDLAAAARLAADCDATVAPTVGALLALRPDAVFVCVPPFAHGPIEEELLDAGLPIFVETPLGVDREVPDLLARRVASAGVVTAVGHHWRYSAAVRRAGAVLAGRPIRLVTGSWLDSVDTAGWWGRRDRSGGPIVEQVVHLLDLLRALAGEVVEVYAAGDGTPPPGVADADIDGVTAATLRFASGAVATLATTCRFTGRRRAGLEIFADGASVTITEDGCEIRVGDRSEWHAVDAETSYRAADRAFVDAIRRPEARVGVLADYAQAVRTHRLACALTRSAAEGRALRLRTD</sequence>
<reference evidence="3 4" key="1">
    <citation type="submission" date="2016-11" db="EMBL/GenBank/DDBJ databases">
        <authorList>
            <person name="Jaros S."/>
            <person name="Januszkiewicz K."/>
            <person name="Wedrychowicz H."/>
        </authorList>
    </citation>
    <scope>NUCLEOTIDE SEQUENCE [LARGE SCALE GENOMIC DNA]</scope>
    <source>
        <strain evidence="3 4">DSM 46144</strain>
    </source>
</reference>
<dbReference type="PANTHER" id="PTHR43249:SF1">
    <property type="entry name" value="D-GLUCOSIDE 3-DEHYDROGENASE"/>
    <property type="match status" value="1"/>
</dbReference>
<dbReference type="RefSeq" id="WP_084742504.1">
    <property type="nucleotide sequence ID" value="NZ_FRCS01000032.1"/>
</dbReference>
<evidence type="ECO:0000259" key="2">
    <source>
        <dbReference type="Pfam" id="PF22725"/>
    </source>
</evidence>
<dbReference type="PANTHER" id="PTHR43249">
    <property type="entry name" value="UDP-N-ACETYL-2-AMINO-2-DEOXY-D-GLUCURONATE OXIDASE"/>
    <property type="match status" value="1"/>
</dbReference>
<dbReference type="InterPro" id="IPR036291">
    <property type="entry name" value="NAD(P)-bd_dom_sf"/>
</dbReference>
<dbReference type="GO" id="GO:0000166">
    <property type="term" value="F:nucleotide binding"/>
    <property type="evidence" value="ECO:0007669"/>
    <property type="project" value="InterPro"/>
</dbReference>
<evidence type="ECO:0000313" key="3">
    <source>
        <dbReference type="EMBL" id="SHN48035.1"/>
    </source>
</evidence>
<organism evidence="3 4">
    <name type="scientific">Cryptosporangium aurantiacum</name>
    <dbReference type="NCBI Taxonomy" id="134849"/>
    <lineage>
        <taxon>Bacteria</taxon>
        <taxon>Bacillati</taxon>
        <taxon>Actinomycetota</taxon>
        <taxon>Actinomycetes</taxon>
        <taxon>Cryptosporangiales</taxon>
        <taxon>Cryptosporangiaceae</taxon>
        <taxon>Cryptosporangium</taxon>
    </lineage>
</organism>
<dbReference type="Proteomes" id="UP000184440">
    <property type="component" value="Unassembled WGS sequence"/>
</dbReference>
<protein>
    <submittedName>
        <fullName evidence="3">Predicted dehydrogenase</fullName>
    </submittedName>
</protein>
<dbReference type="EMBL" id="FRCS01000032">
    <property type="protein sequence ID" value="SHN48035.1"/>
    <property type="molecule type" value="Genomic_DNA"/>
</dbReference>
<dbReference type="Gene3D" id="3.40.50.720">
    <property type="entry name" value="NAD(P)-binding Rossmann-like Domain"/>
    <property type="match status" value="1"/>
</dbReference>
<dbReference type="SUPFAM" id="SSF55347">
    <property type="entry name" value="Glyceraldehyde-3-phosphate dehydrogenase-like, C-terminal domain"/>
    <property type="match status" value="1"/>
</dbReference>
<dbReference type="STRING" id="134849.SAMN05443668_13234"/>
<dbReference type="InterPro" id="IPR000683">
    <property type="entry name" value="Gfo/Idh/MocA-like_OxRdtase_N"/>
</dbReference>
<feature type="domain" description="GFO/IDH/MocA-like oxidoreductase" evidence="2">
    <location>
        <begin position="169"/>
        <end position="273"/>
    </location>
</feature>
<name>A0A1M7RNX8_9ACTN</name>
<dbReference type="Gene3D" id="3.30.360.10">
    <property type="entry name" value="Dihydrodipicolinate Reductase, domain 2"/>
    <property type="match status" value="1"/>
</dbReference>
<evidence type="ECO:0000259" key="1">
    <source>
        <dbReference type="Pfam" id="PF01408"/>
    </source>
</evidence>
<keyword evidence="4" id="KW-1185">Reference proteome</keyword>
<dbReference type="AlphaFoldDB" id="A0A1M7RNX8"/>
<dbReference type="InterPro" id="IPR055170">
    <property type="entry name" value="GFO_IDH_MocA-like_dom"/>
</dbReference>
<dbReference type="SUPFAM" id="SSF51735">
    <property type="entry name" value="NAD(P)-binding Rossmann-fold domains"/>
    <property type="match status" value="1"/>
</dbReference>
<dbReference type="Pfam" id="PF01408">
    <property type="entry name" value="GFO_IDH_MocA"/>
    <property type="match status" value="1"/>
</dbReference>
<accession>A0A1M7RNX8</accession>
<evidence type="ECO:0000313" key="4">
    <source>
        <dbReference type="Proteomes" id="UP000184440"/>
    </source>
</evidence>
<proteinExistence type="predicted"/>
<dbReference type="Pfam" id="PF22725">
    <property type="entry name" value="GFO_IDH_MocA_C3"/>
    <property type="match status" value="1"/>
</dbReference>
<gene>
    <name evidence="3" type="ORF">SAMN05443668_13234</name>
</gene>
<feature type="domain" description="Gfo/Idh/MocA-like oxidoreductase N-terminal" evidence="1">
    <location>
        <begin position="32"/>
        <end position="148"/>
    </location>
</feature>
<dbReference type="InterPro" id="IPR052515">
    <property type="entry name" value="Gfo/Idh/MocA_Oxidoreductase"/>
</dbReference>